<evidence type="ECO:0000256" key="6">
    <source>
        <dbReference type="ARBA" id="ARBA00022723"/>
    </source>
</evidence>
<evidence type="ECO:0000256" key="13">
    <source>
        <dbReference type="RuleBase" id="RU000461"/>
    </source>
</evidence>
<dbReference type="GO" id="GO:0004497">
    <property type="term" value="F:monooxygenase activity"/>
    <property type="evidence" value="ECO:0007669"/>
    <property type="project" value="UniProtKB-KW"/>
</dbReference>
<evidence type="ECO:0008006" key="16">
    <source>
        <dbReference type="Google" id="ProtNLM"/>
    </source>
</evidence>
<dbReference type="PROSITE" id="PS00086">
    <property type="entry name" value="CYTOCHROME_P450"/>
    <property type="match status" value="1"/>
</dbReference>
<dbReference type="InterPro" id="IPR002401">
    <property type="entry name" value="Cyt_P450_E_grp-I"/>
</dbReference>
<dbReference type="InterPro" id="IPR001128">
    <property type="entry name" value="Cyt_P450"/>
</dbReference>
<dbReference type="SUPFAM" id="SSF48264">
    <property type="entry name" value="Cytochrome P450"/>
    <property type="match status" value="1"/>
</dbReference>
<protein>
    <recommendedName>
        <fullName evidence="16">Cytochrome P450</fullName>
    </recommendedName>
</protein>
<evidence type="ECO:0000256" key="4">
    <source>
        <dbReference type="ARBA" id="ARBA00022617"/>
    </source>
</evidence>
<keyword evidence="15" id="KW-1185">Reference proteome</keyword>
<reference evidence="14" key="1">
    <citation type="submission" date="2020-03" db="EMBL/GenBank/DDBJ databases">
        <title>A high-quality chromosome-level genome assembly of a woody plant with both climbing and erect habits, Rhamnella rubrinervis.</title>
        <authorList>
            <person name="Lu Z."/>
            <person name="Yang Y."/>
            <person name="Zhu X."/>
            <person name="Sun Y."/>
        </authorList>
    </citation>
    <scope>NUCLEOTIDE SEQUENCE</scope>
    <source>
        <strain evidence="14">BYM</strain>
        <tissue evidence="14">Leaf</tissue>
    </source>
</reference>
<comment type="subcellular location">
    <subcellularLocation>
        <location evidence="2">Membrane</location>
        <topology evidence="2">Single-pass membrane protein</topology>
    </subcellularLocation>
</comment>
<keyword evidence="10 13" id="KW-0503">Monooxygenase</keyword>
<dbReference type="GO" id="GO:0016705">
    <property type="term" value="F:oxidoreductase activity, acting on paired donors, with incorporation or reduction of molecular oxygen"/>
    <property type="evidence" value="ECO:0007669"/>
    <property type="project" value="InterPro"/>
</dbReference>
<name>A0A8K0HRI3_9ROSA</name>
<dbReference type="InterPro" id="IPR036396">
    <property type="entry name" value="Cyt_P450_sf"/>
</dbReference>
<comment type="cofactor">
    <cofactor evidence="1 12">
        <name>heme</name>
        <dbReference type="ChEBI" id="CHEBI:30413"/>
    </cofactor>
</comment>
<dbReference type="EMBL" id="VOIH02000001">
    <property type="protein sequence ID" value="KAF3457346.1"/>
    <property type="molecule type" value="Genomic_DNA"/>
</dbReference>
<evidence type="ECO:0000256" key="8">
    <source>
        <dbReference type="ARBA" id="ARBA00023002"/>
    </source>
</evidence>
<evidence type="ECO:0000256" key="10">
    <source>
        <dbReference type="ARBA" id="ARBA00023033"/>
    </source>
</evidence>
<dbReference type="AlphaFoldDB" id="A0A8K0HRI3"/>
<feature type="binding site" description="axial binding residue" evidence="12">
    <location>
        <position position="37"/>
    </location>
    <ligand>
        <name>heme</name>
        <dbReference type="ChEBI" id="CHEBI:30413"/>
    </ligand>
    <ligandPart>
        <name>Fe</name>
        <dbReference type="ChEBI" id="CHEBI:18248"/>
    </ligandPart>
</feature>
<proteinExistence type="inferred from homology"/>
<keyword evidence="8 13" id="KW-0560">Oxidoreductase</keyword>
<evidence type="ECO:0000256" key="2">
    <source>
        <dbReference type="ARBA" id="ARBA00004167"/>
    </source>
</evidence>
<dbReference type="Proteomes" id="UP000796880">
    <property type="component" value="Unassembled WGS sequence"/>
</dbReference>
<dbReference type="OrthoDB" id="6764281at2759"/>
<evidence type="ECO:0000256" key="5">
    <source>
        <dbReference type="ARBA" id="ARBA00022692"/>
    </source>
</evidence>
<evidence type="ECO:0000256" key="9">
    <source>
        <dbReference type="ARBA" id="ARBA00023004"/>
    </source>
</evidence>
<dbReference type="Pfam" id="PF00067">
    <property type="entry name" value="p450"/>
    <property type="match status" value="1"/>
</dbReference>
<evidence type="ECO:0000313" key="14">
    <source>
        <dbReference type="EMBL" id="KAF3457346.1"/>
    </source>
</evidence>
<keyword evidence="6 12" id="KW-0479">Metal-binding</keyword>
<dbReference type="GO" id="GO:0005506">
    <property type="term" value="F:iron ion binding"/>
    <property type="evidence" value="ECO:0007669"/>
    <property type="project" value="InterPro"/>
</dbReference>
<organism evidence="14 15">
    <name type="scientific">Rhamnella rubrinervis</name>
    <dbReference type="NCBI Taxonomy" id="2594499"/>
    <lineage>
        <taxon>Eukaryota</taxon>
        <taxon>Viridiplantae</taxon>
        <taxon>Streptophyta</taxon>
        <taxon>Embryophyta</taxon>
        <taxon>Tracheophyta</taxon>
        <taxon>Spermatophyta</taxon>
        <taxon>Magnoliopsida</taxon>
        <taxon>eudicotyledons</taxon>
        <taxon>Gunneridae</taxon>
        <taxon>Pentapetalae</taxon>
        <taxon>rosids</taxon>
        <taxon>fabids</taxon>
        <taxon>Rosales</taxon>
        <taxon>Rhamnaceae</taxon>
        <taxon>rhamnoid group</taxon>
        <taxon>Rhamneae</taxon>
        <taxon>Rhamnella</taxon>
    </lineage>
</organism>
<dbReference type="PRINTS" id="PR00463">
    <property type="entry name" value="EP450I"/>
</dbReference>
<comment type="similarity">
    <text evidence="3 13">Belongs to the cytochrome P450 family.</text>
</comment>
<evidence type="ECO:0000256" key="12">
    <source>
        <dbReference type="PIRSR" id="PIRSR602401-1"/>
    </source>
</evidence>
<dbReference type="PANTHER" id="PTHR47953">
    <property type="entry name" value="OS08G0105600 PROTEIN"/>
    <property type="match status" value="1"/>
</dbReference>
<dbReference type="InterPro" id="IPR052306">
    <property type="entry name" value="CYP450_71D"/>
</dbReference>
<evidence type="ECO:0000256" key="3">
    <source>
        <dbReference type="ARBA" id="ARBA00010617"/>
    </source>
</evidence>
<evidence type="ECO:0000313" key="15">
    <source>
        <dbReference type="Proteomes" id="UP000796880"/>
    </source>
</evidence>
<keyword evidence="9 12" id="KW-0408">Iron</keyword>
<dbReference type="Gene3D" id="1.10.630.10">
    <property type="entry name" value="Cytochrome P450"/>
    <property type="match status" value="1"/>
</dbReference>
<dbReference type="GO" id="GO:0020037">
    <property type="term" value="F:heme binding"/>
    <property type="evidence" value="ECO:0007669"/>
    <property type="project" value="InterPro"/>
</dbReference>
<keyword evidence="4 12" id="KW-0349">Heme</keyword>
<comment type="caution">
    <text evidence="14">The sequence shown here is derived from an EMBL/GenBank/DDBJ whole genome shotgun (WGS) entry which is preliminary data.</text>
</comment>
<gene>
    <name evidence="14" type="ORF">FNV43_RR02003</name>
</gene>
<keyword evidence="7" id="KW-1133">Transmembrane helix</keyword>
<evidence type="ECO:0000256" key="11">
    <source>
        <dbReference type="ARBA" id="ARBA00023136"/>
    </source>
</evidence>
<sequence length="97" mass="11282">MSYQQFELMFLHDDGFHIDYKGVDFEFIPFGAGRRICPGITFAMIVVELTLSQLLFHFDWKLPNDMKPEDLDMTEVFGLSVKRKVDLCLIPVPYCSN</sequence>
<accession>A0A8K0HRI3</accession>
<dbReference type="PANTHER" id="PTHR47953:SF19">
    <property type="entry name" value="OS06G0641600 PROTEIN"/>
    <property type="match status" value="1"/>
</dbReference>
<evidence type="ECO:0000256" key="7">
    <source>
        <dbReference type="ARBA" id="ARBA00022989"/>
    </source>
</evidence>
<dbReference type="InterPro" id="IPR017972">
    <property type="entry name" value="Cyt_P450_CS"/>
</dbReference>
<keyword evidence="11" id="KW-0472">Membrane</keyword>
<dbReference type="GO" id="GO:0016020">
    <property type="term" value="C:membrane"/>
    <property type="evidence" value="ECO:0007669"/>
    <property type="project" value="UniProtKB-SubCell"/>
</dbReference>
<keyword evidence="5" id="KW-0812">Transmembrane</keyword>
<evidence type="ECO:0000256" key="1">
    <source>
        <dbReference type="ARBA" id="ARBA00001971"/>
    </source>
</evidence>